<feature type="transmembrane region" description="Helical" evidence="1">
    <location>
        <begin position="30"/>
        <end position="51"/>
    </location>
</feature>
<gene>
    <name evidence="2" type="ORF">DSM106044_01213</name>
</gene>
<keyword evidence="1" id="KW-1133">Transmembrane helix</keyword>
<dbReference type="EMBL" id="QGQD01000025">
    <property type="protein sequence ID" value="TLD01847.1"/>
    <property type="molecule type" value="Genomic_DNA"/>
</dbReference>
<keyword evidence="1" id="KW-0472">Membrane</keyword>
<keyword evidence="3" id="KW-1185">Reference proteome</keyword>
<keyword evidence="1" id="KW-0812">Transmembrane</keyword>
<organism evidence="2 3">
    <name type="scientific">Robinsoniella peoriensis</name>
    <dbReference type="NCBI Taxonomy" id="180332"/>
    <lineage>
        <taxon>Bacteria</taxon>
        <taxon>Bacillati</taxon>
        <taxon>Bacillota</taxon>
        <taxon>Clostridia</taxon>
        <taxon>Lachnospirales</taxon>
        <taxon>Lachnospiraceae</taxon>
        <taxon>Robinsoniella</taxon>
    </lineage>
</organism>
<dbReference type="RefSeq" id="WP_138002027.1">
    <property type="nucleotide sequence ID" value="NZ_QGQD01000025.1"/>
</dbReference>
<feature type="transmembrane region" description="Helical" evidence="1">
    <location>
        <begin position="57"/>
        <end position="73"/>
    </location>
</feature>
<sequence>MERNLDPYGTGTQFNYKQSVQPVEEKKENIIAGIVGAFLGTLIGLLCIVVVDQLGYMASISGVVMGVCAIKGYQMLAGKMSRKGIVISSVFMICVVYVSQQLSWAIDAADVLNIDVFSAFRLIPVMIRQGAIDGGIYIKDLCMLYAFTALGAVPTIWNTIKAVTNRNTL</sequence>
<dbReference type="STRING" id="180332.GCA_000797495_04344"/>
<comment type="caution">
    <text evidence="2">The sequence shown here is derived from an EMBL/GenBank/DDBJ whole genome shotgun (WGS) entry which is preliminary data.</text>
</comment>
<dbReference type="Proteomes" id="UP000306509">
    <property type="component" value="Unassembled WGS sequence"/>
</dbReference>
<evidence type="ECO:0000313" key="3">
    <source>
        <dbReference type="Proteomes" id="UP000306509"/>
    </source>
</evidence>
<evidence type="ECO:0000256" key="1">
    <source>
        <dbReference type="SAM" id="Phobius"/>
    </source>
</evidence>
<name>A0A4U8QA63_9FIRM</name>
<protein>
    <submittedName>
        <fullName evidence="2">Uncharacterized protein</fullName>
    </submittedName>
</protein>
<proteinExistence type="predicted"/>
<evidence type="ECO:0000313" key="2">
    <source>
        <dbReference type="EMBL" id="TLD01847.1"/>
    </source>
</evidence>
<accession>A0A4U8QA63</accession>
<dbReference type="AlphaFoldDB" id="A0A4U8QA63"/>
<reference evidence="2 3" key="1">
    <citation type="journal article" date="2019" name="Anaerobe">
        <title>Detection of Robinsoniella peoriensis in multiple bone samples of a trauma patient.</title>
        <authorList>
            <person name="Schrottner P."/>
            <person name="Hartwich K."/>
            <person name="Bunk B."/>
            <person name="Schober I."/>
            <person name="Helbig S."/>
            <person name="Rudolph W.W."/>
            <person name="Gunzer F."/>
        </authorList>
    </citation>
    <scope>NUCLEOTIDE SEQUENCE [LARGE SCALE GENOMIC DNA]</scope>
    <source>
        <strain evidence="2 3">DSM 106044</strain>
    </source>
</reference>
<feature type="transmembrane region" description="Helical" evidence="1">
    <location>
        <begin position="85"/>
        <end position="106"/>
    </location>
</feature>